<keyword evidence="2" id="KW-0645">Protease</keyword>
<keyword evidence="5" id="KW-0812">Transmembrane</keyword>
<dbReference type="AlphaFoldDB" id="A0A437ANT6"/>
<dbReference type="GO" id="GO:0005615">
    <property type="term" value="C:extracellular space"/>
    <property type="evidence" value="ECO:0007669"/>
    <property type="project" value="TreeGrafter"/>
</dbReference>
<evidence type="ECO:0000256" key="2">
    <source>
        <dbReference type="ARBA" id="ARBA00022670"/>
    </source>
</evidence>
<evidence type="ECO:0000256" key="3">
    <source>
        <dbReference type="ARBA" id="ARBA00022801"/>
    </source>
</evidence>
<name>A0A437ANT6_9MICR</name>
<keyword evidence="5" id="KW-0472">Membrane</keyword>
<dbReference type="SUPFAM" id="SSF52743">
    <property type="entry name" value="Subtilisin-like"/>
    <property type="match status" value="1"/>
</dbReference>
<dbReference type="InterPro" id="IPR000209">
    <property type="entry name" value="Peptidase_S8/S53_dom"/>
</dbReference>
<dbReference type="PANTHER" id="PTHR43806">
    <property type="entry name" value="PEPTIDASE S8"/>
    <property type="match status" value="1"/>
</dbReference>
<keyword evidence="4" id="KW-0720">Serine protease</keyword>
<gene>
    <name evidence="7" type="ORF">TUBRATIS_006420</name>
</gene>
<sequence>MILFYISLSFLKKCYLAQHKKQNFSELKSITNTLQIKDIKKINNSLLRICTNNLTLLQEYFDRVEEDYSYQLAHFQESLNDSLEESDELIYEPEEKLDEEIVNDSYLPDHLFKISKYTNTVFNNYFFNFPIFNLVTRFFMKNEFDFTGKGIKIYILDKTNTQVKELKGRLVNLFRKKDYFSNSISAILAAGSVNGFAKESTVYILNSVKRNNRISLSKLIQSLQRVPLESKTILLLSAYGVKSEILNEILEEMYKKGVFIITPAGNNSDNACLYSPPSSMFTISVGSVNDFCNKLVYSNYGNCVSLYTLGEVNNFSGTSVSASIFTGLVAMYMDQFNFLNNNQLREQILRSNKFINSLMIMEYPNKLQVNEVYMVKLIYLFLVICVILFILFIIFRKKSELIVQPLESDSSFLAQKY</sequence>
<dbReference type="GO" id="GO:0004252">
    <property type="term" value="F:serine-type endopeptidase activity"/>
    <property type="evidence" value="ECO:0007669"/>
    <property type="project" value="InterPro"/>
</dbReference>
<keyword evidence="8" id="KW-1185">Reference proteome</keyword>
<dbReference type="PANTHER" id="PTHR43806:SF11">
    <property type="entry name" value="CEREVISIN-RELATED"/>
    <property type="match status" value="1"/>
</dbReference>
<evidence type="ECO:0000313" key="8">
    <source>
        <dbReference type="Proteomes" id="UP000282876"/>
    </source>
</evidence>
<dbReference type="OrthoDB" id="206201at2759"/>
<protein>
    <submittedName>
        <fullName evidence="7">Peptidase S8</fullName>
    </submittedName>
</protein>
<evidence type="ECO:0000313" key="7">
    <source>
        <dbReference type="EMBL" id="RVD92840.1"/>
    </source>
</evidence>
<dbReference type="STRING" id="291195.A0A437ANT6"/>
<dbReference type="Pfam" id="PF00082">
    <property type="entry name" value="Peptidase_S8"/>
    <property type="match status" value="1"/>
</dbReference>
<dbReference type="GO" id="GO:0006508">
    <property type="term" value="P:proteolysis"/>
    <property type="evidence" value="ECO:0007669"/>
    <property type="project" value="UniProtKB-KW"/>
</dbReference>
<dbReference type="InterPro" id="IPR050131">
    <property type="entry name" value="Peptidase_S8_subtilisin-like"/>
</dbReference>
<evidence type="ECO:0000256" key="4">
    <source>
        <dbReference type="ARBA" id="ARBA00022825"/>
    </source>
</evidence>
<evidence type="ECO:0000256" key="5">
    <source>
        <dbReference type="SAM" id="Phobius"/>
    </source>
</evidence>
<comment type="similarity">
    <text evidence="1">Belongs to the peptidase S8 family.</text>
</comment>
<dbReference type="Gene3D" id="3.40.50.200">
    <property type="entry name" value="Peptidase S8/S53 domain"/>
    <property type="match status" value="1"/>
</dbReference>
<dbReference type="VEuPathDB" id="MicrosporidiaDB:TUBRATIS_006420"/>
<organism evidence="7 8">
    <name type="scientific">Tubulinosema ratisbonensis</name>
    <dbReference type="NCBI Taxonomy" id="291195"/>
    <lineage>
        <taxon>Eukaryota</taxon>
        <taxon>Fungi</taxon>
        <taxon>Fungi incertae sedis</taxon>
        <taxon>Microsporidia</taxon>
        <taxon>Tubulinosematoidea</taxon>
        <taxon>Tubulinosematidae</taxon>
        <taxon>Tubulinosema</taxon>
    </lineage>
</organism>
<feature type="domain" description="Peptidase S8/S53" evidence="6">
    <location>
        <begin position="187"/>
        <end position="352"/>
    </location>
</feature>
<feature type="transmembrane region" description="Helical" evidence="5">
    <location>
        <begin position="373"/>
        <end position="395"/>
    </location>
</feature>
<dbReference type="InterPro" id="IPR036852">
    <property type="entry name" value="Peptidase_S8/S53_dom_sf"/>
</dbReference>
<proteinExistence type="inferred from homology"/>
<comment type="caution">
    <text evidence="7">The sequence shown here is derived from an EMBL/GenBank/DDBJ whole genome shotgun (WGS) entry which is preliminary data.</text>
</comment>
<dbReference type="Proteomes" id="UP000282876">
    <property type="component" value="Unassembled WGS sequence"/>
</dbReference>
<evidence type="ECO:0000256" key="1">
    <source>
        <dbReference type="ARBA" id="ARBA00011073"/>
    </source>
</evidence>
<keyword evidence="3" id="KW-0378">Hydrolase</keyword>
<reference evidence="7 8" key="1">
    <citation type="submission" date="2018-10" db="EMBL/GenBank/DDBJ databases">
        <title>Draft genome sequence of the microsporidian Tubulinosema ratisbonensis.</title>
        <authorList>
            <person name="Polonais V."/>
            <person name="Peyretaillade E."/>
            <person name="Niehus S."/>
            <person name="Wawrzyniak I."/>
            <person name="Franchet A."/>
            <person name="Gaspin C."/>
            <person name="Reichstadt M."/>
            <person name="Belser C."/>
            <person name="Labadie K."/>
            <person name="Delbac F."/>
            <person name="Ferrandon D."/>
        </authorList>
    </citation>
    <scope>NUCLEOTIDE SEQUENCE [LARGE SCALE GENOMIC DNA]</scope>
    <source>
        <strain evidence="7 8">Franzen</strain>
    </source>
</reference>
<accession>A0A437ANT6</accession>
<keyword evidence="5" id="KW-1133">Transmembrane helix</keyword>
<evidence type="ECO:0000259" key="6">
    <source>
        <dbReference type="Pfam" id="PF00082"/>
    </source>
</evidence>
<dbReference type="EMBL" id="RCSS01000133">
    <property type="protein sequence ID" value="RVD92840.1"/>
    <property type="molecule type" value="Genomic_DNA"/>
</dbReference>